<keyword evidence="3" id="KW-0067">ATP-binding</keyword>
<dbReference type="InterPro" id="IPR017871">
    <property type="entry name" value="ABC_transporter-like_CS"/>
</dbReference>
<dbReference type="PROSITE" id="PS00211">
    <property type="entry name" value="ABC_TRANSPORTER_1"/>
    <property type="match status" value="1"/>
</dbReference>
<dbReference type="PROSITE" id="PS50893">
    <property type="entry name" value="ABC_TRANSPORTER_2"/>
    <property type="match status" value="1"/>
</dbReference>
<dbReference type="AlphaFoldDB" id="A0A0F9SMW2"/>
<organism evidence="5">
    <name type="scientific">marine sediment metagenome</name>
    <dbReference type="NCBI Taxonomy" id="412755"/>
    <lineage>
        <taxon>unclassified sequences</taxon>
        <taxon>metagenomes</taxon>
        <taxon>ecological metagenomes</taxon>
    </lineage>
</organism>
<dbReference type="SUPFAM" id="SSF52540">
    <property type="entry name" value="P-loop containing nucleoside triphosphate hydrolases"/>
    <property type="match status" value="1"/>
</dbReference>
<evidence type="ECO:0000259" key="4">
    <source>
        <dbReference type="PROSITE" id="PS50893"/>
    </source>
</evidence>
<dbReference type="GO" id="GO:0016887">
    <property type="term" value="F:ATP hydrolysis activity"/>
    <property type="evidence" value="ECO:0007669"/>
    <property type="project" value="InterPro"/>
</dbReference>
<evidence type="ECO:0000313" key="5">
    <source>
        <dbReference type="EMBL" id="KKN70350.1"/>
    </source>
</evidence>
<dbReference type="PANTHER" id="PTHR45772:SF10">
    <property type="entry name" value="LIPOPOLYSACCHARIDE EXPORT SYSTEM ATP-BINDING PROTEIN LPTB"/>
    <property type="match status" value="1"/>
</dbReference>
<dbReference type="NCBIfam" id="TIGR04406">
    <property type="entry name" value="LPS_export_lptB"/>
    <property type="match status" value="1"/>
</dbReference>
<evidence type="ECO:0000256" key="2">
    <source>
        <dbReference type="ARBA" id="ARBA00022741"/>
    </source>
</evidence>
<dbReference type="InterPro" id="IPR003439">
    <property type="entry name" value="ABC_transporter-like_ATP-bd"/>
</dbReference>
<dbReference type="InterPro" id="IPR030921">
    <property type="entry name" value="LPS_export_LptB"/>
</dbReference>
<keyword evidence="1" id="KW-0813">Transport</keyword>
<dbReference type="PANTHER" id="PTHR45772">
    <property type="entry name" value="CONSERVED COMPONENT OF ABC TRANSPORTER FOR NATURAL AMINO ACIDS-RELATED"/>
    <property type="match status" value="1"/>
</dbReference>
<feature type="domain" description="ABC transporter" evidence="4">
    <location>
        <begin position="4"/>
        <end position="236"/>
    </location>
</feature>
<dbReference type="InterPro" id="IPR003593">
    <property type="entry name" value="AAA+_ATPase"/>
</dbReference>
<dbReference type="GO" id="GO:0005524">
    <property type="term" value="F:ATP binding"/>
    <property type="evidence" value="ECO:0007669"/>
    <property type="project" value="UniProtKB-KW"/>
</dbReference>
<protein>
    <recommendedName>
        <fullName evidence="4">ABC transporter domain-containing protein</fullName>
    </recommendedName>
</protein>
<name>A0A0F9SMW2_9ZZZZ</name>
<dbReference type="InterPro" id="IPR027417">
    <property type="entry name" value="P-loop_NTPase"/>
</dbReference>
<dbReference type="InterPro" id="IPR051120">
    <property type="entry name" value="ABC_AA/LPS_Transport"/>
</dbReference>
<proteinExistence type="predicted"/>
<dbReference type="EMBL" id="LAZR01000404">
    <property type="protein sequence ID" value="KKN70350.1"/>
    <property type="molecule type" value="Genomic_DNA"/>
</dbReference>
<keyword evidence="2" id="KW-0547">Nucleotide-binding</keyword>
<evidence type="ECO:0000256" key="1">
    <source>
        <dbReference type="ARBA" id="ARBA00022448"/>
    </source>
</evidence>
<accession>A0A0F9SMW2</accession>
<reference evidence="5" key="1">
    <citation type="journal article" date="2015" name="Nature">
        <title>Complex archaea that bridge the gap between prokaryotes and eukaryotes.</title>
        <authorList>
            <person name="Spang A."/>
            <person name="Saw J.H."/>
            <person name="Jorgensen S.L."/>
            <person name="Zaremba-Niedzwiedzka K."/>
            <person name="Martijn J."/>
            <person name="Lind A.E."/>
            <person name="van Eijk R."/>
            <person name="Schleper C."/>
            <person name="Guy L."/>
            <person name="Ettema T.J."/>
        </authorList>
    </citation>
    <scope>NUCLEOTIDE SEQUENCE</scope>
</reference>
<dbReference type="GO" id="GO:0055085">
    <property type="term" value="P:transmembrane transport"/>
    <property type="evidence" value="ECO:0007669"/>
    <property type="project" value="InterPro"/>
</dbReference>
<dbReference type="GO" id="GO:0043190">
    <property type="term" value="C:ATP-binding cassette (ABC) transporter complex"/>
    <property type="evidence" value="ECO:0007669"/>
    <property type="project" value="InterPro"/>
</dbReference>
<dbReference type="Gene3D" id="3.40.50.300">
    <property type="entry name" value="P-loop containing nucleotide triphosphate hydrolases"/>
    <property type="match status" value="1"/>
</dbReference>
<evidence type="ECO:0000256" key="3">
    <source>
        <dbReference type="ARBA" id="ARBA00022840"/>
    </source>
</evidence>
<dbReference type="SMART" id="SM00382">
    <property type="entry name" value="AAA"/>
    <property type="match status" value="1"/>
</dbReference>
<gene>
    <name evidence="5" type="ORF">LCGC14_0431500</name>
</gene>
<dbReference type="CDD" id="cd03218">
    <property type="entry name" value="ABC_YhbG"/>
    <property type="match status" value="1"/>
</dbReference>
<sequence>MILLQAKGLVKRYSGRTVVDNVSLTVNQGEIVGLLGRNGAGKTTAFRMIIGMVTPNGGRVTFDGVDVTHMPMYKRARRGMGYLSQEPSIFQRLTVRENIMAILELMPLPKATRNERCDHLLEQFGLTVQARQLARTLSGGERRKLEIARALVTNPTMMLLDEPFSGVDPIAVQDLQREIRALRDRGISILLTDHNVRETLSVTDRTYIIDSGKVLREGPPQDLVNDELVRSKDFSISIGAWYTFEAVITGGGVHSVYGVMVLTNIFGSYEFTTVTEEFRLG</sequence>
<dbReference type="Pfam" id="PF00005">
    <property type="entry name" value="ABC_tran"/>
    <property type="match status" value="1"/>
</dbReference>
<comment type="caution">
    <text evidence="5">The sequence shown here is derived from an EMBL/GenBank/DDBJ whole genome shotgun (WGS) entry which is preliminary data.</text>
</comment>